<dbReference type="GO" id="GO:0016020">
    <property type="term" value="C:membrane"/>
    <property type="evidence" value="ECO:0007669"/>
    <property type="project" value="UniProtKB-SubCell"/>
</dbReference>
<evidence type="ECO:0000313" key="6">
    <source>
        <dbReference type="EMBL" id="CAB3797690.1"/>
    </source>
</evidence>
<accession>A0A6S7BNW2</accession>
<keyword evidence="4 5" id="KW-0472">Membrane</keyword>
<evidence type="ECO:0000313" key="7">
    <source>
        <dbReference type="Proteomes" id="UP000494115"/>
    </source>
</evidence>
<proteinExistence type="predicted"/>
<evidence type="ECO:0000256" key="4">
    <source>
        <dbReference type="ARBA" id="ARBA00023136"/>
    </source>
</evidence>
<evidence type="ECO:0000256" key="1">
    <source>
        <dbReference type="ARBA" id="ARBA00004141"/>
    </source>
</evidence>
<protein>
    <submittedName>
        <fullName evidence="6">Uncharacterized protein</fullName>
    </submittedName>
</protein>
<dbReference type="InterPro" id="IPR032808">
    <property type="entry name" value="DoxX"/>
</dbReference>
<keyword evidence="7" id="KW-1185">Reference proteome</keyword>
<evidence type="ECO:0000256" key="2">
    <source>
        <dbReference type="ARBA" id="ARBA00022692"/>
    </source>
</evidence>
<sequence>MAHGYAKIVKHPDAFAGILHALGVPAPHFMAWATIVIELVGGLAVIAGQWVSEELRALMVRSRQETAADAQRKAALCSSLQINTAAMANEGFMIHRPRLDQLLDVLLQSKSDRIGDGPLTQWTFVSNRSSTRNTLTSIGAQRARLTGSHKIPSNTWGSLINII</sequence>
<name>A0A6S7BNW2_9BURK</name>
<comment type="subcellular location">
    <subcellularLocation>
        <location evidence="1">Membrane</location>
        <topology evidence="1">Multi-pass membrane protein</topology>
    </subcellularLocation>
</comment>
<dbReference type="AlphaFoldDB" id="A0A6S7BNW2"/>
<keyword evidence="2 5" id="KW-0812">Transmembrane</keyword>
<evidence type="ECO:0000256" key="3">
    <source>
        <dbReference type="ARBA" id="ARBA00022989"/>
    </source>
</evidence>
<keyword evidence="3 5" id="KW-1133">Transmembrane helix</keyword>
<reference evidence="6 7" key="1">
    <citation type="submission" date="2020-04" db="EMBL/GenBank/DDBJ databases">
        <authorList>
            <person name="De Canck E."/>
        </authorList>
    </citation>
    <scope>NUCLEOTIDE SEQUENCE [LARGE SCALE GENOMIC DNA]</scope>
    <source>
        <strain evidence="6 7">LMG 28138</strain>
    </source>
</reference>
<dbReference type="EMBL" id="CADIKM010000027">
    <property type="protein sequence ID" value="CAB3797690.1"/>
    <property type="molecule type" value="Genomic_DNA"/>
</dbReference>
<evidence type="ECO:0000256" key="5">
    <source>
        <dbReference type="SAM" id="Phobius"/>
    </source>
</evidence>
<organism evidence="6 7">
    <name type="scientific">Pararobbsia alpina</name>
    <dbReference type="NCBI Taxonomy" id="621374"/>
    <lineage>
        <taxon>Bacteria</taxon>
        <taxon>Pseudomonadati</taxon>
        <taxon>Pseudomonadota</taxon>
        <taxon>Betaproteobacteria</taxon>
        <taxon>Burkholderiales</taxon>
        <taxon>Burkholderiaceae</taxon>
        <taxon>Pararobbsia</taxon>
    </lineage>
</organism>
<feature type="transmembrane region" description="Helical" evidence="5">
    <location>
        <begin position="29"/>
        <end position="51"/>
    </location>
</feature>
<dbReference type="Pfam" id="PF07681">
    <property type="entry name" value="DoxX"/>
    <property type="match status" value="1"/>
</dbReference>
<gene>
    <name evidence="6" type="ORF">LMG28138_04292</name>
</gene>
<dbReference type="Proteomes" id="UP000494115">
    <property type="component" value="Unassembled WGS sequence"/>
</dbReference>